<comment type="caution">
    <text evidence="3">The sequence shown here is derived from an EMBL/GenBank/DDBJ whole genome shotgun (WGS) entry which is preliminary data.</text>
</comment>
<sequence length="151" mass="15762">MSIKTYLAATAVALLPAVAGAATINEGGNGFYYYNADYTETWFAAGKTWKITDFDFASAAGAAFLTVYVDGISYAWENIGVGTTNTLSIPDFTVSDSFSIFVDYLGNGTPPQFALGTYSFNASVVPVPAAGVLLLSALAGLGIAARRNKKA</sequence>
<keyword evidence="1" id="KW-0472">Membrane</keyword>
<dbReference type="AlphaFoldDB" id="A0A443JCD9"/>
<proteinExistence type="predicted"/>
<gene>
    <name evidence="3" type="ORF">D2T30_17430</name>
</gene>
<protein>
    <submittedName>
        <fullName evidence="3">VPLPA-CTERM sorting domain-containing protein</fullName>
    </submittedName>
</protein>
<keyword evidence="2" id="KW-0732">Signal</keyword>
<dbReference type="EMBL" id="SAUZ01000022">
    <property type="protein sequence ID" value="RWR18023.1"/>
    <property type="molecule type" value="Genomic_DNA"/>
</dbReference>
<reference evidence="3 4" key="1">
    <citation type="submission" date="2019-01" db="EMBL/GenBank/DDBJ databases">
        <title>Sinorhodobacter populi sp. nov. isolated from the symptomatic bark tissue of Populus euramericana canker.</title>
        <authorList>
            <person name="Xu G."/>
        </authorList>
    </citation>
    <scope>NUCLEOTIDE SEQUENCE [LARGE SCALE GENOMIC DNA]</scope>
    <source>
        <strain evidence="3 4">SK2B-1</strain>
    </source>
</reference>
<evidence type="ECO:0000256" key="2">
    <source>
        <dbReference type="SAM" id="SignalP"/>
    </source>
</evidence>
<reference evidence="3 4" key="2">
    <citation type="submission" date="2019-01" db="EMBL/GenBank/DDBJ databases">
        <authorList>
            <person name="Li Y."/>
        </authorList>
    </citation>
    <scope>NUCLEOTIDE SEQUENCE [LARGE SCALE GENOMIC DNA]</scope>
    <source>
        <strain evidence="3 4">SK2B-1</strain>
    </source>
</reference>
<accession>A0A443JCD9</accession>
<evidence type="ECO:0000313" key="3">
    <source>
        <dbReference type="EMBL" id="RWR18023.1"/>
    </source>
</evidence>
<dbReference type="InterPro" id="IPR022472">
    <property type="entry name" value="VPLPA-CTERM"/>
</dbReference>
<feature type="signal peptide" evidence="2">
    <location>
        <begin position="1"/>
        <end position="21"/>
    </location>
</feature>
<name>A0A443JCD9_9RHOB</name>
<dbReference type="Proteomes" id="UP000284476">
    <property type="component" value="Unassembled WGS sequence"/>
</dbReference>
<feature type="chain" id="PRO_5019106345" evidence="2">
    <location>
        <begin position="22"/>
        <end position="151"/>
    </location>
</feature>
<evidence type="ECO:0000256" key="1">
    <source>
        <dbReference type="SAM" id="Phobius"/>
    </source>
</evidence>
<dbReference type="RefSeq" id="WP_128209933.1">
    <property type="nucleotide sequence ID" value="NZ_JBHRSO010000040.1"/>
</dbReference>
<keyword evidence="1" id="KW-0812">Transmembrane</keyword>
<organism evidence="3 4">
    <name type="scientific">Paenirhodobacter populi</name>
    <dbReference type="NCBI Taxonomy" id="2306993"/>
    <lineage>
        <taxon>Bacteria</taxon>
        <taxon>Pseudomonadati</taxon>
        <taxon>Pseudomonadota</taxon>
        <taxon>Alphaproteobacteria</taxon>
        <taxon>Rhodobacterales</taxon>
        <taxon>Rhodobacter group</taxon>
        <taxon>Paenirhodobacter</taxon>
    </lineage>
</organism>
<dbReference type="NCBIfam" id="TIGR03370">
    <property type="entry name" value="VPLPA-CTERM"/>
    <property type="match status" value="1"/>
</dbReference>
<feature type="transmembrane region" description="Helical" evidence="1">
    <location>
        <begin position="125"/>
        <end position="145"/>
    </location>
</feature>
<keyword evidence="1" id="KW-1133">Transmembrane helix</keyword>
<evidence type="ECO:0000313" key="4">
    <source>
        <dbReference type="Proteomes" id="UP000284476"/>
    </source>
</evidence>